<evidence type="ECO:0000313" key="1">
    <source>
        <dbReference type="EMBL" id="GED05457.1"/>
    </source>
</evidence>
<reference evidence="1 2" key="1">
    <citation type="submission" date="2019-06" db="EMBL/GenBank/DDBJ databases">
        <title>Whole genome shotgun sequence of Glutamicibacter uratoxydans NBRC 15515.</title>
        <authorList>
            <person name="Hosoyama A."/>
            <person name="Uohara A."/>
            <person name="Ohji S."/>
            <person name="Ichikawa N."/>
        </authorList>
    </citation>
    <scope>NUCLEOTIDE SEQUENCE [LARGE SCALE GENOMIC DNA]</scope>
    <source>
        <strain evidence="1 2">NBRC 15515</strain>
    </source>
</reference>
<comment type="caution">
    <text evidence="1">The sequence shown here is derived from an EMBL/GenBank/DDBJ whole genome shotgun (WGS) entry which is preliminary data.</text>
</comment>
<evidence type="ECO:0000313" key="2">
    <source>
        <dbReference type="Proteomes" id="UP000316612"/>
    </source>
</evidence>
<dbReference type="EMBL" id="BJNY01000005">
    <property type="protein sequence ID" value="GED05457.1"/>
    <property type="molecule type" value="Genomic_DNA"/>
</dbReference>
<protein>
    <submittedName>
        <fullName evidence="1">Uncharacterized protein</fullName>
    </submittedName>
</protein>
<dbReference type="OrthoDB" id="7941246at2"/>
<sequence length="151" mass="16771">MASDDPALVPEDLSRPVQFTDVRDLAGAVVAGELPPVLDAAGPMMSFEQFLHAAAQVAVFDGVLRPASDRCLLEHGVTYWSGERSLPLWLPEVDQNMLNRAGKLFTTTLHSMDQTLSAVLEDERLHSLRRKRRAGLSHEFERSLIEQLGHK</sequence>
<proteinExistence type="predicted"/>
<dbReference type="RefSeq" id="WP_141362558.1">
    <property type="nucleotide sequence ID" value="NZ_BAAAJL010000008.1"/>
</dbReference>
<organism evidence="1 2">
    <name type="scientific">Glutamicibacter uratoxydans</name>
    <name type="common">Arthrobacter uratoxydans</name>
    <dbReference type="NCBI Taxonomy" id="43667"/>
    <lineage>
        <taxon>Bacteria</taxon>
        <taxon>Bacillati</taxon>
        <taxon>Actinomycetota</taxon>
        <taxon>Actinomycetes</taxon>
        <taxon>Micrococcales</taxon>
        <taxon>Micrococcaceae</taxon>
        <taxon>Glutamicibacter</taxon>
    </lineage>
</organism>
<keyword evidence="2" id="KW-1185">Reference proteome</keyword>
<gene>
    <name evidence="1" type="ORF">AUR04nite_09890</name>
</gene>
<dbReference type="AlphaFoldDB" id="A0A4Y4DLG2"/>
<accession>A0A4Y4DLG2</accession>
<dbReference type="Proteomes" id="UP000316612">
    <property type="component" value="Unassembled WGS sequence"/>
</dbReference>
<name>A0A4Y4DLG2_GLUUR</name>